<reference evidence="1 2" key="1">
    <citation type="submission" date="2014-03" db="EMBL/GenBank/DDBJ databases">
        <title>Genomics of Bifidobacteria.</title>
        <authorList>
            <person name="Ventura M."/>
            <person name="Milani C."/>
            <person name="Lugli G.A."/>
        </authorList>
    </citation>
    <scope>NUCLEOTIDE SEQUENCE [LARGE SCALE GENOMIC DNA]</scope>
    <source>
        <strain evidence="1 2">DSM 23973</strain>
    </source>
</reference>
<dbReference type="RefSeq" id="WP_043167081.1">
    <property type="nucleotide sequence ID" value="NZ_JGYS01000001.1"/>
</dbReference>
<evidence type="ECO:0000313" key="2">
    <source>
        <dbReference type="Proteomes" id="UP000029072"/>
    </source>
</evidence>
<sequence>MIHPSLGYGENEAGNVEGFTPVVLLTGADRLSLDAAVFSLVDSHPSVCSIVYDVRPDEAAESGIVLVRSVSYAGVDGVRIGESETLSVDDCCLSCSVKHDAGRALGQLRDRTDAFLIVLPVGMEAVPVMQYLEDSFRLDAWGEAMRVAAIAGVVGLDEFEERFFDDDRLCMYGVGEEGVFDDRSTGAVVVRLIHEASHVLQLPVVGAGCLTRHVDAVGECRCREIVRAVAARGAVVYEDAHDVSLDDLVVRSEDVVESV</sequence>
<dbReference type="OrthoDB" id="3232157at2"/>
<accession>A0A087ACC7</accession>
<organism evidence="1 2">
    <name type="scientific">Bifidobacterium callitrichos DSM 23973</name>
    <dbReference type="NCBI Taxonomy" id="1437609"/>
    <lineage>
        <taxon>Bacteria</taxon>
        <taxon>Bacillati</taxon>
        <taxon>Actinomycetota</taxon>
        <taxon>Actinomycetes</taxon>
        <taxon>Bifidobacteriales</taxon>
        <taxon>Bifidobacteriaceae</taxon>
        <taxon>Bifidobacterium</taxon>
    </lineage>
</organism>
<evidence type="ECO:0000313" key="1">
    <source>
        <dbReference type="EMBL" id="KFI56427.1"/>
    </source>
</evidence>
<name>A0A087ACC7_9BIFI</name>
<dbReference type="eggNOG" id="COG0523">
    <property type="taxonomic scope" value="Bacteria"/>
</dbReference>
<gene>
    <name evidence="1" type="ORF">BCAL_0020</name>
</gene>
<comment type="caution">
    <text evidence="1">The sequence shown here is derived from an EMBL/GenBank/DDBJ whole genome shotgun (WGS) entry which is preliminary data.</text>
</comment>
<proteinExistence type="predicted"/>
<dbReference type="EMBL" id="JGYS01000001">
    <property type="protein sequence ID" value="KFI56427.1"/>
    <property type="molecule type" value="Genomic_DNA"/>
</dbReference>
<dbReference type="AlphaFoldDB" id="A0A087ACC7"/>
<protein>
    <submittedName>
        <fullName evidence="1">Uncharacterized protein</fullName>
    </submittedName>
</protein>
<dbReference type="STRING" id="1437609.BCAL_0020"/>
<dbReference type="Proteomes" id="UP000029072">
    <property type="component" value="Unassembled WGS sequence"/>
</dbReference>